<dbReference type="AlphaFoldDB" id="A0A6M3JA41"/>
<dbReference type="EMBL" id="MT141558">
    <property type="protein sequence ID" value="QJA66684.1"/>
    <property type="molecule type" value="Genomic_DNA"/>
</dbReference>
<dbReference type="Gene3D" id="1.10.530.10">
    <property type="match status" value="1"/>
</dbReference>
<name>A0A6M3JA41_9ZZZZ</name>
<evidence type="ECO:0000313" key="3">
    <source>
        <dbReference type="EMBL" id="QJA72169.1"/>
    </source>
</evidence>
<dbReference type="Pfam" id="PF01464">
    <property type="entry name" value="SLT"/>
    <property type="match status" value="1"/>
</dbReference>
<reference evidence="2" key="1">
    <citation type="submission" date="2020-03" db="EMBL/GenBank/DDBJ databases">
        <title>The deep terrestrial virosphere.</title>
        <authorList>
            <person name="Holmfeldt K."/>
            <person name="Nilsson E."/>
            <person name="Simone D."/>
            <person name="Lopez-Fernandez M."/>
            <person name="Wu X."/>
            <person name="de Brujin I."/>
            <person name="Lundin D."/>
            <person name="Andersson A."/>
            <person name="Bertilsson S."/>
            <person name="Dopson M."/>
        </authorList>
    </citation>
    <scope>NUCLEOTIDE SEQUENCE</scope>
    <source>
        <strain evidence="3">MM415A02865</strain>
        <strain evidence="2">MM415B00340</strain>
    </source>
</reference>
<evidence type="ECO:0000259" key="1">
    <source>
        <dbReference type="Pfam" id="PF01464"/>
    </source>
</evidence>
<organism evidence="2">
    <name type="scientific">viral metagenome</name>
    <dbReference type="NCBI Taxonomy" id="1070528"/>
    <lineage>
        <taxon>unclassified sequences</taxon>
        <taxon>metagenomes</taxon>
        <taxon>organismal metagenomes</taxon>
    </lineage>
</organism>
<sequence length="124" mass="14315">MLLTKRQKIIQAKIKKVAKLFDIDPQWAVAIAMTESSLGEKQLSPTGCRGVFQMSSIAMKDLLQEMEKQDDDLIDIACGVGFLRLLLRRWKTVDEATLRFCNPKDRDFYLKRVQNYMESLNKGE</sequence>
<accession>A0A6M3JA41</accession>
<feature type="domain" description="Transglycosylase SLT" evidence="1">
    <location>
        <begin position="14"/>
        <end position="87"/>
    </location>
</feature>
<dbReference type="InterPro" id="IPR023346">
    <property type="entry name" value="Lysozyme-like_dom_sf"/>
</dbReference>
<evidence type="ECO:0000313" key="2">
    <source>
        <dbReference type="EMBL" id="QJA66684.1"/>
    </source>
</evidence>
<gene>
    <name evidence="3" type="ORF">MM415A02865_0004</name>
    <name evidence="2" type="ORF">MM415B00340_0068</name>
</gene>
<dbReference type="SUPFAM" id="SSF53955">
    <property type="entry name" value="Lysozyme-like"/>
    <property type="match status" value="1"/>
</dbReference>
<dbReference type="EMBL" id="MT141930">
    <property type="protein sequence ID" value="QJA72169.1"/>
    <property type="molecule type" value="Genomic_DNA"/>
</dbReference>
<dbReference type="InterPro" id="IPR008258">
    <property type="entry name" value="Transglycosylase_SLT_dom_1"/>
</dbReference>
<proteinExistence type="predicted"/>
<protein>
    <submittedName>
        <fullName evidence="2">Putative transglycosylase</fullName>
    </submittedName>
</protein>